<evidence type="ECO:0008006" key="4">
    <source>
        <dbReference type="Google" id="ProtNLM"/>
    </source>
</evidence>
<gene>
    <name evidence="2" type="ORF">WJX72_007931</name>
</gene>
<evidence type="ECO:0000313" key="2">
    <source>
        <dbReference type="EMBL" id="KAK9829789.1"/>
    </source>
</evidence>
<dbReference type="AlphaFoldDB" id="A0AAW1R839"/>
<reference evidence="2 3" key="1">
    <citation type="journal article" date="2024" name="Nat. Commun.">
        <title>Phylogenomics reveals the evolutionary origins of lichenization in chlorophyte algae.</title>
        <authorList>
            <person name="Puginier C."/>
            <person name="Libourel C."/>
            <person name="Otte J."/>
            <person name="Skaloud P."/>
            <person name="Haon M."/>
            <person name="Grisel S."/>
            <person name="Petersen M."/>
            <person name="Berrin J.G."/>
            <person name="Delaux P.M."/>
            <person name="Dal Grande F."/>
            <person name="Keller J."/>
        </authorList>
    </citation>
    <scope>NUCLEOTIDE SEQUENCE [LARGE SCALE GENOMIC DNA]</scope>
    <source>
        <strain evidence="2 3">SAG 2043</strain>
    </source>
</reference>
<keyword evidence="3" id="KW-1185">Reference proteome</keyword>
<sequence length="308" mass="32665">MAPGINADKWQATSLRSTFGKQCKSNLKTAPACGFGSAVRSNCSKQYVSPDVDRANCKAMGGNNSQGAIYKVQETLGKQCLSTWHSAPVSGFGTAKRPSMAEKSAAPGPGAYKLKATIGGQFDSTKETAPSMRFTTANRDAAEKIFVSAEHEKAGYGRESPGPSAYNLSGGLGKQQLSDHETLPAWKMGGEKRFQYDFVKRAETSPGPGQYKPPNTVGPQVMSTKKTQPVIGFGHGTRDQTKKMFISVDHEKSNYGECSPGPTTANPSKGIGAQQLSTNANQPAWGFGSGKRLAGYVTDTPGPGEYYA</sequence>
<dbReference type="PANTHER" id="PTHR40429">
    <property type="entry name" value="FLAGELLAR ASSOCIATED PROTEIN"/>
    <property type="match status" value="1"/>
</dbReference>
<comment type="caution">
    <text evidence="2">The sequence shown here is derived from an EMBL/GenBank/DDBJ whole genome shotgun (WGS) entry which is preliminary data.</text>
</comment>
<dbReference type="PANTHER" id="PTHR40429:SF1">
    <property type="entry name" value="FLAGELLAR ASSOCIATED PROTEIN"/>
    <property type="match status" value="1"/>
</dbReference>
<dbReference type="InterPro" id="IPR010736">
    <property type="entry name" value="SHIPPO-rpt"/>
</dbReference>
<dbReference type="EMBL" id="JALJOR010000001">
    <property type="protein sequence ID" value="KAK9829789.1"/>
    <property type="molecule type" value="Genomic_DNA"/>
</dbReference>
<organism evidence="2 3">
    <name type="scientific">[Myrmecia] bisecta</name>
    <dbReference type="NCBI Taxonomy" id="41462"/>
    <lineage>
        <taxon>Eukaryota</taxon>
        <taxon>Viridiplantae</taxon>
        <taxon>Chlorophyta</taxon>
        <taxon>core chlorophytes</taxon>
        <taxon>Trebouxiophyceae</taxon>
        <taxon>Trebouxiales</taxon>
        <taxon>Trebouxiaceae</taxon>
        <taxon>Myrmecia</taxon>
    </lineage>
</organism>
<protein>
    <recommendedName>
        <fullName evidence="4">Flagellar associated protein</fullName>
    </recommendedName>
</protein>
<accession>A0AAW1R839</accession>
<dbReference type="Pfam" id="PF07004">
    <property type="entry name" value="SHIPPO-rpt"/>
    <property type="match status" value="3"/>
</dbReference>
<name>A0AAW1R839_9CHLO</name>
<dbReference type="Proteomes" id="UP001489004">
    <property type="component" value="Unassembled WGS sequence"/>
</dbReference>
<evidence type="ECO:0000256" key="1">
    <source>
        <dbReference type="SAM" id="MobiDB-lite"/>
    </source>
</evidence>
<proteinExistence type="predicted"/>
<evidence type="ECO:0000313" key="3">
    <source>
        <dbReference type="Proteomes" id="UP001489004"/>
    </source>
</evidence>
<feature type="region of interest" description="Disordered" evidence="1">
    <location>
        <begin position="287"/>
        <end position="308"/>
    </location>
</feature>